<gene>
    <name evidence="4" type="ORF">GCM10009768_18840</name>
</gene>
<feature type="compositionally biased region" description="Gly residues" evidence="1">
    <location>
        <begin position="151"/>
        <end position="163"/>
    </location>
</feature>
<protein>
    <recommendedName>
        <fullName evidence="3">Helix-hairpin-helix DNA-binding motif class 1 domain-containing protein</fullName>
    </recommendedName>
</protein>
<dbReference type="Pfam" id="PF10531">
    <property type="entry name" value="SLBB"/>
    <property type="match status" value="1"/>
</dbReference>
<proteinExistence type="predicted"/>
<keyword evidence="2" id="KW-0812">Transmembrane</keyword>
<evidence type="ECO:0000313" key="4">
    <source>
        <dbReference type="EMBL" id="GAA1790076.1"/>
    </source>
</evidence>
<dbReference type="PANTHER" id="PTHR21180">
    <property type="entry name" value="ENDONUCLEASE/EXONUCLEASE/PHOSPHATASE FAMILY DOMAIN-CONTAINING PROTEIN 1"/>
    <property type="match status" value="1"/>
</dbReference>
<evidence type="ECO:0000256" key="1">
    <source>
        <dbReference type="SAM" id="MobiDB-lite"/>
    </source>
</evidence>
<dbReference type="Gene3D" id="3.10.560.10">
    <property type="entry name" value="Outer membrane lipoprotein wza domain like"/>
    <property type="match status" value="1"/>
</dbReference>
<dbReference type="InterPro" id="IPR003583">
    <property type="entry name" value="Hlx-hairpin-Hlx_DNA-bd_motif"/>
</dbReference>
<dbReference type="InterPro" id="IPR019554">
    <property type="entry name" value="Soluble_ligand-bd"/>
</dbReference>
<organism evidence="4 5">
    <name type="scientific">Leucobacter iarius</name>
    <dbReference type="NCBI Taxonomy" id="333963"/>
    <lineage>
        <taxon>Bacteria</taxon>
        <taxon>Bacillati</taxon>
        <taxon>Actinomycetota</taxon>
        <taxon>Actinomycetes</taxon>
        <taxon>Micrococcales</taxon>
        <taxon>Microbacteriaceae</taxon>
        <taxon>Leucobacter</taxon>
    </lineage>
</organism>
<evidence type="ECO:0000256" key="2">
    <source>
        <dbReference type="SAM" id="Phobius"/>
    </source>
</evidence>
<dbReference type="InterPro" id="IPR051675">
    <property type="entry name" value="Endo/Exo/Phosphatase_dom_1"/>
</dbReference>
<dbReference type="Pfam" id="PF12836">
    <property type="entry name" value="HHH_3"/>
    <property type="match status" value="1"/>
</dbReference>
<feature type="transmembrane region" description="Helical" evidence="2">
    <location>
        <begin position="21"/>
        <end position="41"/>
    </location>
</feature>
<feature type="domain" description="Helix-hairpin-helix DNA-binding motif class 1" evidence="3">
    <location>
        <begin position="177"/>
        <end position="196"/>
    </location>
</feature>
<sequence length="230" mass="23509">MRLQPVVPVRERMRRALGVPVLAGIAVFTIAVVVAVALVWFRPHRVEAAPSAGEAGRGVAEAGRGVAETSPQRSTSNGPSDDGPRFVHVVGAVEHPGVFRMPAGARVEDAVEAAGGPTEDAVVAGVNLARAVQDGEQILIPNRSDAAEPSAGGGAASGGAGGSGGAAQIDLNQVDATGLEALPRIGPALAQRIVDWRTANDRFRSVDDLLEVPGIGEKTLDGFRDAVRVG</sequence>
<reference evidence="5" key="1">
    <citation type="journal article" date="2019" name="Int. J. Syst. Evol. Microbiol.">
        <title>The Global Catalogue of Microorganisms (GCM) 10K type strain sequencing project: providing services to taxonomists for standard genome sequencing and annotation.</title>
        <authorList>
            <consortium name="The Broad Institute Genomics Platform"/>
            <consortium name="The Broad Institute Genome Sequencing Center for Infectious Disease"/>
            <person name="Wu L."/>
            <person name="Ma J."/>
        </authorList>
    </citation>
    <scope>NUCLEOTIDE SEQUENCE [LARGE SCALE GENOMIC DNA]</scope>
    <source>
        <strain evidence="5">JCM 14736</strain>
    </source>
</reference>
<dbReference type="PANTHER" id="PTHR21180:SF32">
    <property type="entry name" value="ENDONUCLEASE_EXONUCLEASE_PHOSPHATASE FAMILY DOMAIN-CONTAINING PROTEIN 1"/>
    <property type="match status" value="1"/>
</dbReference>
<keyword evidence="2" id="KW-0472">Membrane</keyword>
<dbReference type="InterPro" id="IPR010994">
    <property type="entry name" value="RuvA_2-like"/>
</dbReference>
<dbReference type="Proteomes" id="UP001500851">
    <property type="component" value="Unassembled WGS sequence"/>
</dbReference>
<comment type="caution">
    <text evidence="4">The sequence shown here is derived from an EMBL/GenBank/DDBJ whole genome shotgun (WGS) entry which is preliminary data.</text>
</comment>
<feature type="compositionally biased region" description="Low complexity" evidence="1">
    <location>
        <begin position="52"/>
        <end position="68"/>
    </location>
</feature>
<evidence type="ECO:0000313" key="5">
    <source>
        <dbReference type="Proteomes" id="UP001500851"/>
    </source>
</evidence>
<name>A0ABP4XQY3_9MICO</name>
<accession>A0ABP4XQY3</accession>
<dbReference type="SUPFAM" id="SSF47781">
    <property type="entry name" value="RuvA domain 2-like"/>
    <property type="match status" value="1"/>
</dbReference>
<feature type="compositionally biased region" description="Polar residues" evidence="1">
    <location>
        <begin position="69"/>
        <end position="79"/>
    </location>
</feature>
<dbReference type="Gene3D" id="1.10.150.280">
    <property type="entry name" value="AF1531-like domain"/>
    <property type="match status" value="1"/>
</dbReference>
<keyword evidence="5" id="KW-1185">Reference proteome</keyword>
<keyword evidence="2" id="KW-1133">Transmembrane helix</keyword>
<feature type="domain" description="Helix-hairpin-helix DNA-binding motif class 1" evidence="3">
    <location>
        <begin position="207"/>
        <end position="226"/>
    </location>
</feature>
<feature type="region of interest" description="Disordered" evidence="1">
    <location>
        <begin position="50"/>
        <end position="87"/>
    </location>
</feature>
<evidence type="ECO:0000259" key="3">
    <source>
        <dbReference type="SMART" id="SM00278"/>
    </source>
</evidence>
<feature type="region of interest" description="Disordered" evidence="1">
    <location>
        <begin position="144"/>
        <end position="163"/>
    </location>
</feature>
<dbReference type="EMBL" id="BAAAOB010000002">
    <property type="protein sequence ID" value="GAA1790076.1"/>
    <property type="molecule type" value="Genomic_DNA"/>
</dbReference>
<dbReference type="SMART" id="SM00278">
    <property type="entry name" value="HhH1"/>
    <property type="match status" value="2"/>
</dbReference>